<gene>
    <name evidence="1" type="ORF">PoMZ_04872</name>
</gene>
<sequence length="198" mass="20261">MSVTRISWVPIKAGVDDAALAPLTAAGAALAKQPGIESIYHGPWDSVDAAKAAESSSAFSEIEGILAGVIDTSGAQPYTNLVSLNKPFSSIVSPVTRIIAIILPATVDKAAFAAELEASIATAETPGFKGAVYGWAADRMEHPSVPGGPANIFVALAGWDSVESSKASESAPGMADHQAALAKFGGVFEVHYVPLEKA</sequence>
<evidence type="ECO:0000313" key="2">
    <source>
        <dbReference type="Proteomes" id="UP000294847"/>
    </source>
</evidence>
<proteinExistence type="predicted"/>
<reference evidence="1 2" key="1">
    <citation type="journal article" date="2019" name="Mol. Biol. Evol.">
        <title>Blast fungal genomes show frequent chromosomal changes, gene gains and losses, and effector gene turnover.</title>
        <authorList>
            <person name="Gomez Luciano L.B."/>
            <person name="Jason Tsai I."/>
            <person name="Chuma I."/>
            <person name="Tosa Y."/>
            <person name="Chen Y.H."/>
            <person name="Li J.Y."/>
            <person name="Li M.Y."/>
            <person name="Jade Lu M.Y."/>
            <person name="Nakayashiki H."/>
            <person name="Li W.H."/>
        </authorList>
    </citation>
    <scope>NUCLEOTIDE SEQUENCE [LARGE SCALE GENOMIC DNA]</scope>
    <source>
        <strain evidence="1">MZ5-1-6</strain>
    </source>
</reference>
<dbReference type="SMR" id="A0A4P7NE21"/>
<dbReference type="EMBL" id="CP034206">
    <property type="protein sequence ID" value="QBZ59904.1"/>
    <property type="molecule type" value="Genomic_DNA"/>
</dbReference>
<dbReference type="AlphaFoldDB" id="A0A4P7NE21"/>
<name>A0A4P7NE21_PYROR</name>
<protein>
    <submittedName>
        <fullName evidence="1">Uncharacterized protein</fullName>
    </submittedName>
</protein>
<dbReference type="Proteomes" id="UP000294847">
    <property type="component" value="Chromosome 3"/>
</dbReference>
<organism evidence="1 2">
    <name type="scientific">Pyricularia oryzae</name>
    <name type="common">Rice blast fungus</name>
    <name type="synonym">Magnaporthe oryzae</name>
    <dbReference type="NCBI Taxonomy" id="318829"/>
    <lineage>
        <taxon>Eukaryota</taxon>
        <taxon>Fungi</taxon>
        <taxon>Dikarya</taxon>
        <taxon>Ascomycota</taxon>
        <taxon>Pezizomycotina</taxon>
        <taxon>Sordariomycetes</taxon>
        <taxon>Sordariomycetidae</taxon>
        <taxon>Magnaporthales</taxon>
        <taxon>Pyriculariaceae</taxon>
        <taxon>Pyricularia</taxon>
    </lineage>
</organism>
<evidence type="ECO:0000313" key="1">
    <source>
        <dbReference type="EMBL" id="QBZ59904.1"/>
    </source>
</evidence>
<dbReference type="Gene3D" id="3.30.70.100">
    <property type="match status" value="1"/>
</dbReference>
<accession>A0A4P7NE21</accession>